<dbReference type="STRING" id="1219058.AOA14_01275"/>
<reference evidence="2" key="1">
    <citation type="submission" date="2015-11" db="EMBL/GenBank/DDBJ databases">
        <title>Complete genome sequence of a polyethylene glycol-degrading strain Sphingopyxis terrae strain 203-1 (NBRC 15098).</title>
        <authorList>
            <person name="Yoshiyuki O."/>
            <person name="Shouta N."/>
            <person name="Nagata Y."/>
            <person name="Numata M."/>
            <person name="Tsuchikane K."/>
            <person name="Hosoyama A."/>
            <person name="Yamazoe A."/>
            <person name="Tsuda M."/>
            <person name="Fujita N."/>
            <person name="Kawai F."/>
        </authorList>
    </citation>
    <scope>NUCLEOTIDE SEQUENCE [LARGE SCALE GENOMIC DNA]</scope>
    <source>
        <strain evidence="2">203-1</strain>
    </source>
</reference>
<evidence type="ECO:0000313" key="2">
    <source>
        <dbReference type="Proteomes" id="UP000076234"/>
    </source>
</evidence>
<evidence type="ECO:0000313" key="1">
    <source>
        <dbReference type="EMBL" id="AMU93232.1"/>
    </source>
</evidence>
<reference evidence="1 2" key="2">
    <citation type="journal article" date="2016" name="Genome Announc.">
        <title>Complete Genome Sequence of Sphingopyxis terrae Strain 203-1 (NBRC 111660), a Polyethylene Glycol Degrader.</title>
        <authorList>
            <person name="Ohtsubo Y."/>
            <person name="Nonoyama S."/>
            <person name="Nagata Y."/>
            <person name="Numata M."/>
            <person name="Tsuchikane K."/>
            <person name="Hosoyama A."/>
            <person name="Yamazoe A."/>
            <person name="Tsuda M."/>
            <person name="Fujita N."/>
            <person name="Kawai F."/>
        </authorList>
    </citation>
    <scope>NUCLEOTIDE SEQUENCE [LARGE SCALE GENOMIC DNA]</scope>
    <source>
        <strain evidence="1 2">203-1</strain>
    </source>
</reference>
<dbReference type="RefSeq" id="WP_062900452.1">
    <property type="nucleotide sequence ID" value="NZ_CP013342.1"/>
</dbReference>
<protein>
    <submittedName>
        <fullName evidence="1">Uncharacterized protein</fullName>
    </submittedName>
</protein>
<dbReference type="AlphaFoldDB" id="A0A142VU41"/>
<sequence>MLADDGESVGHAGSLDAGVHLPGEWFSSLIRFLRDALPGWRDDPARETATGETKLTAQLCARLASLTRHAPGWDFLQFRREEPDETNGNRAIDLAVAPCGDVIWIEGRAYTEYQTLLPVECKRLPTPPGSDRDEREYLISRFSSAGGIQRFKAGHHGAAHNRAAMIGYLQAEDCVFWRTQLDSWIDGIVAEPVEGWSESDKITLHDHDAGARLAALQSNHVRKPGLAPILIDHLWIEM</sequence>
<dbReference type="KEGG" id="ster:AOA14_01275"/>
<organism evidence="1 2">
    <name type="scientific">Sphingopyxis terrae subsp. terrae NBRC 15098</name>
    <dbReference type="NCBI Taxonomy" id="1219058"/>
    <lineage>
        <taxon>Bacteria</taxon>
        <taxon>Pseudomonadati</taxon>
        <taxon>Pseudomonadota</taxon>
        <taxon>Alphaproteobacteria</taxon>
        <taxon>Sphingomonadales</taxon>
        <taxon>Sphingomonadaceae</taxon>
        <taxon>Sphingopyxis</taxon>
    </lineage>
</organism>
<proteinExistence type="predicted"/>
<accession>A0A142VU41</accession>
<dbReference type="EMBL" id="CP013342">
    <property type="protein sequence ID" value="AMU93232.1"/>
    <property type="molecule type" value="Genomic_DNA"/>
</dbReference>
<name>A0A142VU41_9SPHN</name>
<dbReference type="Proteomes" id="UP000076234">
    <property type="component" value="Chromosome"/>
</dbReference>
<gene>
    <name evidence="1" type="ORF">AOA14_01275</name>
</gene>